<comment type="catalytic activity">
    <reaction evidence="5 6">
        <text>Exonucleolytic cleavage in either 5'- to 3'- or 3'- to 5'-direction to yield nucleoside 5'-phosphates.</text>
        <dbReference type="EC" id="3.1.11.6"/>
    </reaction>
</comment>
<dbReference type="InterPro" id="IPR020579">
    <property type="entry name" value="Exonuc_VII_lsu_C"/>
</dbReference>
<evidence type="ECO:0000256" key="2">
    <source>
        <dbReference type="ARBA" id="ARBA00022722"/>
    </source>
</evidence>
<dbReference type="Proteomes" id="UP000263993">
    <property type="component" value="Unassembled WGS sequence"/>
</dbReference>
<dbReference type="Pfam" id="PF13742">
    <property type="entry name" value="tRNA_anti_2"/>
    <property type="match status" value="1"/>
</dbReference>
<evidence type="ECO:0000256" key="1">
    <source>
        <dbReference type="ARBA" id="ARBA00022490"/>
    </source>
</evidence>
<feature type="domain" description="Exonuclease VII large subunit C-terminal" evidence="8">
    <location>
        <begin position="139"/>
        <end position="483"/>
    </location>
</feature>
<evidence type="ECO:0000259" key="9">
    <source>
        <dbReference type="Pfam" id="PF13742"/>
    </source>
</evidence>
<evidence type="ECO:0000313" key="10">
    <source>
        <dbReference type="EMBL" id="RDV04937.1"/>
    </source>
</evidence>
<dbReference type="EC" id="3.1.11.6" evidence="5"/>
<evidence type="ECO:0000256" key="4">
    <source>
        <dbReference type="ARBA" id="ARBA00022839"/>
    </source>
</evidence>
<dbReference type="GO" id="GO:0009318">
    <property type="term" value="C:exodeoxyribonuclease VII complex"/>
    <property type="evidence" value="ECO:0007669"/>
    <property type="project" value="UniProtKB-UniRule"/>
</dbReference>
<dbReference type="InterPro" id="IPR025824">
    <property type="entry name" value="OB-fold_nuc-bd_dom"/>
</dbReference>
<evidence type="ECO:0000256" key="3">
    <source>
        <dbReference type="ARBA" id="ARBA00022801"/>
    </source>
</evidence>
<dbReference type="InterPro" id="IPR003753">
    <property type="entry name" value="Exonuc_VII_L"/>
</dbReference>
<comment type="function">
    <text evidence="5">Bidirectionally degrades single-stranded DNA into large acid-insoluble oligonucleotides, which are then degraded further into small acid-soluble oligonucleotides.</text>
</comment>
<dbReference type="PANTHER" id="PTHR30008">
    <property type="entry name" value="EXODEOXYRIBONUCLEASE 7 LARGE SUBUNIT"/>
    <property type="match status" value="1"/>
</dbReference>
<reference evidence="11" key="1">
    <citation type="submission" date="2018-08" db="EMBL/GenBank/DDBJ databases">
        <authorList>
            <person name="Kim S.-J."/>
            <person name="Jung G.-Y."/>
        </authorList>
    </citation>
    <scope>NUCLEOTIDE SEQUENCE [LARGE SCALE GENOMIC DNA]</scope>
    <source>
        <strain evidence="11">GY_H</strain>
    </source>
</reference>
<dbReference type="OrthoDB" id="9802795at2"/>
<comment type="similarity">
    <text evidence="5 6">Belongs to the XseA family.</text>
</comment>
<dbReference type="Pfam" id="PF02601">
    <property type="entry name" value="Exonuc_VII_L"/>
    <property type="match status" value="1"/>
</dbReference>
<keyword evidence="11" id="KW-1185">Reference proteome</keyword>
<dbReference type="RefSeq" id="WP_115516964.1">
    <property type="nucleotide sequence ID" value="NZ_QRGO01000001.1"/>
</dbReference>
<proteinExistence type="inferred from homology"/>
<name>A0A371BBP7_9BRAD</name>
<organism evidence="10 11">
    <name type="scientific">Undibacter mobilis</name>
    <dbReference type="NCBI Taxonomy" id="2292256"/>
    <lineage>
        <taxon>Bacteria</taxon>
        <taxon>Pseudomonadati</taxon>
        <taxon>Pseudomonadota</taxon>
        <taxon>Alphaproteobacteria</taxon>
        <taxon>Hyphomicrobiales</taxon>
        <taxon>Nitrobacteraceae</taxon>
        <taxon>Undibacter</taxon>
    </lineage>
</organism>
<dbReference type="GO" id="GO:0006308">
    <property type="term" value="P:DNA catabolic process"/>
    <property type="evidence" value="ECO:0007669"/>
    <property type="project" value="UniProtKB-UniRule"/>
</dbReference>
<comment type="caution">
    <text evidence="10">The sequence shown here is derived from an EMBL/GenBank/DDBJ whole genome shotgun (WGS) entry which is preliminary data.</text>
</comment>
<gene>
    <name evidence="5" type="primary">xseA</name>
    <name evidence="10" type="ORF">DXH78_10405</name>
</gene>
<dbReference type="EMBL" id="QRGO01000001">
    <property type="protein sequence ID" value="RDV04937.1"/>
    <property type="molecule type" value="Genomic_DNA"/>
</dbReference>
<keyword evidence="1 5" id="KW-0963">Cytoplasm</keyword>
<accession>A0A371BBP7</accession>
<feature type="region of interest" description="Disordered" evidence="7">
    <location>
        <begin position="503"/>
        <end position="530"/>
    </location>
</feature>
<evidence type="ECO:0000256" key="5">
    <source>
        <dbReference type="HAMAP-Rule" id="MF_00378"/>
    </source>
</evidence>
<dbReference type="GO" id="GO:0005737">
    <property type="term" value="C:cytoplasm"/>
    <property type="evidence" value="ECO:0007669"/>
    <property type="project" value="UniProtKB-SubCell"/>
</dbReference>
<dbReference type="AlphaFoldDB" id="A0A371BBP7"/>
<dbReference type="GO" id="GO:0008855">
    <property type="term" value="F:exodeoxyribonuclease VII activity"/>
    <property type="evidence" value="ECO:0007669"/>
    <property type="project" value="UniProtKB-UniRule"/>
</dbReference>
<dbReference type="PANTHER" id="PTHR30008:SF0">
    <property type="entry name" value="EXODEOXYRIBONUCLEASE 7 LARGE SUBUNIT"/>
    <property type="match status" value="1"/>
</dbReference>
<protein>
    <recommendedName>
        <fullName evidence="5">Exodeoxyribonuclease 7 large subunit</fullName>
        <ecNumber evidence="5">3.1.11.6</ecNumber>
    </recommendedName>
    <alternativeName>
        <fullName evidence="5">Exodeoxyribonuclease VII large subunit</fullName>
        <shortName evidence="5">Exonuclease VII large subunit</shortName>
    </alternativeName>
</protein>
<dbReference type="CDD" id="cd04489">
    <property type="entry name" value="ExoVII_LU_OBF"/>
    <property type="match status" value="1"/>
</dbReference>
<comment type="subcellular location">
    <subcellularLocation>
        <location evidence="5 6">Cytoplasm</location>
    </subcellularLocation>
</comment>
<keyword evidence="2 5" id="KW-0540">Nuclease</keyword>
<evidence type="ECO:0000256" key="7">
    <source>
        <dbReference type="SAM" id="MobiDB-lite"/>
    </source>
</evidence>
<sequence>MPSPRIPPESRAEAPASNLTEWTVSELSAALKRTVEDAYGFVRVRGEVSGFKGASPSGHCYFRLKDDRAVIEGVIWKGVYGRMRVKPEEGLDVIATGKLTTFPGSSKYQIVIDSLEPAGVGALMKLLEERKKKLAAEGLFDEARKQLIPFLPEVIGVVTSPTGAVIRDILHRLADRFPRHVLVWPVRVQGEQSAAEVAAAIEGFNVLKEGGAIPRPDLIIVARGGGSLEDLWSFNEEIVVRAAAASMIPLISAVGHETDITLIDFASDRRAPTPTAAAEMAVPVRVELLQTVNGLASRKLACMQRGMERLRRELTMLTRALPKDILAEPRQRLDTLAERLPRALRANAQVHHTQYTRVATRLAPQLLSNTVERRRERYDALNQRLKAGLVANAQAHQARIARYRERVMAFGERSRRATLALLKQHHTRIERAERLLAAFSYREVLKRGFALVRDEAGQPVRAAAQVERGAALDIEFADGRLAATAGGASTVVVRETVVTETTVVEVTPKPPSRPKKPRDEGGGGQGSLFG</sequence>
<evidence type="ECO:0000313" key="11">
    <source>
        <dbReference type="Proteomes" id="UP000263993"/>
    </source>
</evidence>
<feature type="domain" description="OB-fold nucleic acid binding" evidence="9">
    <location>
        <begin position="22"/>
        <end position="115"/>
    </location>
</feature>
<comment type="subunit">
    <text evidence="5">Heterooligomer composed of large and small subunits.</text>
</comment>
<keyword evidence="4 5" id="KW-0269">Exonuclease</keyword>
<dbReference type="GO" id="GO:0003676">
    <property type="term" value="F:nucleic acid binding"/>
    <property type="evidence" value="ECO:0007669"/>
    <property type="project" value="InterPro"/>
</dbReference>
<dbReference type="HAMAP" id="MF_00378">
    <property type="entry name" value="Exonuc_7_L"/>
    <property type="match status" value="1"/>
</dbReference>
<evidence type="ECO:0000256" key="6">
    <source>
        <dbReference type="RuleBase" id="RU004355"/>
    </source>
</evidence>
<evidence type="ECO:0000259" key="8">
    <source>
        <dbReference type="Pfam" id="PF02601"/>
    </source>
</evidence>
<dbReference type="NCBIfam" id="TIGR00237">
    <property type="entry name" value="xseA"/>
    <property type="match status" value="1"/>
</dbReference>
<keyword evidence="3 5" id="KW-0378">Hydrolase</keyword>